<dbReference type="EMBL" id="LEKV01000050">
    <property type="protein sequence ID" value="KVI11718.1"/>
    <property type="molecule type" value="Genomic_DNA"/>
</dbReference>
<keyword evidence="2" id="KW-1185">Reference proteome</keyword>
<gene>
    <name evidence="1" type="ORF">Ccrd_009867</name>
</gene>
<comment type="caution">
    <text evidence="1">The sequence shown here is derived from an EMBL/GenBank/DDBJ whole genome shotgun (WGS) entry which is preliminary data.</text>
</comment>
<sequence length="20" mass="2290">MADQSFIIGVTSEYINKLFL</sequence>
<dbReference type="AlphaFoldDB" id="A0A124SI62"/>
<evidence type="ECO:0000313" key="2">
    <source>
        <dbReference type="Proteomes" id="UP000243975"/>
    </source>
</evidence>
<proteinExistence type="predicted"/>
<accession>A0A124SI62</accession>
<dbReference type="Proteomes" id="UP000243975">
    <property type="component" value="Unassembled WGS sequence"/>
</dbReference>
<protein>
    <submittedName>
        <fullName evidence="1">Uncharacterized protein</fullName>
    </submittedName>
</protein>
<evidence type="ECO:0000313" key="1">
    <source>
        <dbReference type="EMBL" id="KVI11718.1"/>
    </source>
</evidence>
<organism evidence="1 2">
    <name type="scientific">Cynara cardunculus var. scolymus</name>
    <name type="common">Globe artichoke</name>
    <name type="synonym">Cynara scolymus</name>
    <dbReference type="NCBI Taxonomy" id="59895"/>
    <lineage>
        <taxon>Eukaryota</taxon>
        <taxon>Viridiplantae</taxon>
        <taxon>Streptophyta</taxon>
        <taxon>Embryophyta</taxon>
        <taxon>Tracheophyta</taxon>
        <taxon>Spermatophyta</taxon>
        <taxon>Magnoliopsida</taxon>
        <taxon>eudicotyledons</taxon>
        <taxon>Gunneridae</taxon>
        <taxon>Pentapetalae</taxon>
        <taxon>asterids</taxon>
        <taxon>campanulids</taxon>
        <taxon>Asterales</taxon>
        <taxon>Asteraceae</taxon>
        <taxon>Carduoideae</taxon>
        <taxon>Cardueae</taxon>
        <taxon>Carduinae</taxon>
        <taxon>Cynara</taxon>
    </lineage>
</organism>
<name>A0A124SI62_CYNCS</name>
<reference evidence="1 2" key="1">
    <citation type="journal article" date="2016" name="Sci. Rep.">
        <title>The genome sequence of the outbreeding globe artichoke constructed de novo incorporating a phase-aware low-pass sequencing strategy of F1 progeny.</title>
        <authorList>
            <person name="Scaglione D."/>
            <person name="Reyes-Chin-Wo S."/>
            <person name="Acquadro A."/>
            <person name="Froenicke L."/>
            <person name="Portis E."/>
            <person name="Beitel C."/>
            <person name="Tirone M."/>
            <person name="Mauro R."/>
            <person name="Lo Monaco A."/>
            <person name="Mauromicale G."/>
            <person name="Faccioli P."/>
            <person name="Cattivelli L."/>
            <person name="Rieseberg L."/>
            <person name="Michelmore R."/>
            <person name="Lanteri S."/>
        </authorList>
    </citation>
    <scope>NUCLEOTIDE SEQUENCE [LARGE SCALE GENOMIC DNA]</scope>
    <source>
        <strain evidence="1">2C</strain>
    </source>
</reference>